<accession>S5SXA7</accession>
<reference evidence="2 3" key="1">
    <citation type="submission" date="2012-11" db="EMBL/GenBank/DDBJ databases">
        <title>The complete genome sequence of Corynebacterium maris Coryn-1 (=DSM 45190).</title>
        <authorList>
            <person name="Schaffert L."/>
            <person name="Albersmeier A."/>
            <person name="Kalinowski J."/>
            <person name="Ruckert C."/>
        </authorList>
    </citation>
    <scope>NUCLEOTIDE SEQUENCE [LARGE SCALE GENOMIC DNA]</scope>
    <source>
        <strain evidence="3">Coryn-1</strain>
    </source>
</reference>
<gene>
    <name evidence="2" type="ORF">B841_12035</name>
</gene>
<organism evidence="2 3">
    <name type="scientific">Corynebacterium maris DSM 45190</name>
    <dbReference type="NCBI Taxonomy" id="1224163"/>
    <lineage>
        <taxon>Bacteria</taxon>
        <taxon>Bacillati</taxon>
        <taxon>Actinomycetota</taxon>
        <taxon>Actinomycetes</taxon>
        <taxon>Mycobacteriales</taxon>
        <taxon>Corynebacteriaceae</taxon>
        <taxon>Corynebacterium</taxon>
    </lineage>
</organism>
<dbReference type="Proteomes" id="UP000015388">
    <property type="component" value="Chromosome"/>
</dbReference>
<dbReference type="PATRIC" id="fig|1224163.3.peg.2431"/>
<dbReference type="OrthoDB" id="4952043at2"/>
<dbReference type="STRING" id="1224163.B841_12035"/>
<keyword evidence="3" id="KW-1185">Reference proteome</keyword>
<dbReference type="PANTHER" id="PTHR37318:SF1">
    <property type="entry name" value="BSL7504 PROTEIN"/>
    <property type="match status" value="1"/>
</dbReference>
<evidence type="ECO:0000313" key="3">
    <source>
        <dbReference type="Proteomes" id="UP000015388"/>
    </source>
</evidence>
<dbReference type="KEGG" id="cmd:B841_12035"/>
<dbReference type="HOGENOM" id="CLU_142189_0_3_11"/>
<evidence type="ECO:0000259" key="1">
    <source>
        <dbReference type="Pfam" id="PF13601"/>
    </source>
</evidence>
<proteinExistence type="predicted"/>
<dbReference type="Gene3D" id="1.10.10.10">
    <property type="entry name" value="Winged helix-like DNA-binding domain superfamily/Winged helix DNA-binding domain"/>
    <property type="match status" value="1"/>
</dbReference>
<sequence length="103" mass="11404">MSELDPVIHPINRLRICATLNAAGATQGEVHREMKFATLRDHVGVSDATLSKQLSHLESAGYVHRNREYGLSRDRDVVWVQLTQKGKAAYDGHVAALREIAGQ</sequence>
<dbReference type="RefSeq" id="WP_020935811.1">
    <property type="nucleotide sequence ID" value="NC_021915.1"/>
</dbReference>
<dbReference type="InterPro" id="IPR036390">
    <property type="entry name" value="WH_DNA-bd_sf"/>
</dbReference>
<protein>
    <recommendedName>
        <fullName evidence="1">Winged helix DNA-binding domain-containing protein</fullName>
    </recommendedName>
</protein>
<dbReference type="AlphaFoldDB" id="S5SXA7"/>
<dbReference type="EMBL" id="CP003924">
    <property type="protein sequence ID" value="AGS35879.1"/>
    <property type="molecule type" value="Genomic_DNA"/>
</dbReference>
<dbReference type="Pfam" id="PF13601">
    <property type="entry name" value="HTH_34"/>
    <property type="match status" value="1"/>
</dbReference>
<dbReference type="eggNOG" id="COG1846">
    <property type="taxonomic scope" value="Bacteria"/>
</dbReference>
<evidence type="ECO:0000313" key="2">
    <source>
        <dbReference type="EMBL" id="AGS35879.1"/>
    </source>
</evidence>
<name>S5SXA7_9CORY</name>
<dbReference type="SUPFAM" id="SSF46785">
    <property type="entry name" value="Winged helix' DNA-binding domain"/>
    <property type="match status" value="1"/>
</dbReference>
<dbReference type="InterPro" id="IPR027395">
    <property type="entry name" value="WH_DNA-bd_dom"/>
</dbReference>
<dbReference type="PANTHER" id="PTHR37318">
    <property type="entry name" value="BSL7504 PROTEIN"/>
    <property type="match status" value="1"/>
</dbReference>
<feature type="domain" description="Winged helix DNA-binding" evidence="1">
    <location>
        <begin position="31"/>
        <end position="100"/>
    </location>
</feature>
<dbReference type="InterPro" id="IPR036388">
    <property type="entry name" value="WH-like_DNA-bd_sf"/>
</dbReference>